<keyword evidence="1" id="KW-0472">Membrane</keyword>
<keyword evidence="1" id="KW-1133">Transmembrane helix</keyword>
<reference evidence="2 3" key="1">
    <citation type="submission" date="2019-03" db="EMBL/GenBank/DDBJ databases">
        <authorList>
            <person name="Nijsse B."/>
        </authorList>
    </citation>
    <scope>NUCLEOTIDE SEQUENCE [LARGE SCALE GENOMIC DNA]</scope>
    <source>
        <strain evidence="2">Desulfoluna butyratoxydans MSL71</strain>
    </source>
</reference>
<dbReference type="AlphaFoldDB" id="A0A4U8YM29"/>
<accession>A0A4U8YM29</accession>
<proteinExistence type="predicted"/>
<organism evidence="2 3">
    <name type="scientific">Desulfoluna butyratoxydans</name>
    <dbReference type="NCBI Taxonomy" id="231438"/>
    <lineage>
        <taxon>Bacteria</taxon>
        <taxon>Pseudomonadati</taxon>
        <taxon>Thermodesulfobacteriota</taxon>
        <taxon>Desulfobacteria</taxon>
        <taxon>Desulfobacterales</taxon>
        <taxon>Desulfolunaceae</taxon>
        <taxon>Desulfoluna</taxon>
    </lineage>
</organism>
<protein>
    <submittedName>
        <fullName evidence="2">Uncharacterized protein</fullName>
    </submittedName>
</protein>
<keyword evidence="1" id="KW-0812">Transmembrane</keyword>
<keyword evidence="3" id="KW-1185">Reference proteome</keyword>
<feature type="transmembrane region" description="Helical" evidence="1">
    <location>
        <begin position="58"/>
        <end position="77"/>
    </location>
</feature>
<feature type="transmembrane region" description="Helical" evidence="1">
    <location>
        <begin position="12"/>
        <end position="38"/>
    </location>
</feature>
<evidence type="ECO:0000256" key="1">
    <source>
        <dbReference type="SAM" id="Phobius"/>
    </source>
</evidence>
<sequence>MSSNSLIILSVTLYKLASLSVGSLFALLGFRLFMANIWGNAGELETEFGDTKLVVKKAAPGTFFALFGAAIIALTLYKGMELKSHTSDLVNGTYIQTTDEDAGDTT</sequence>
<dbReference type="EMBL" id="CAADHO010000003">
    <property type="protein sequence ID" value="VFQ44524.1"/>
    <property type="molecule type" value="Genomic_DNA"/>
</dbReference>
<gene>
    <name evidence="2" type="ORF">MSL71_21730</name>
</gene>
<dbReference type="RefSeq" id="WP_180140112.1">
    <property type="nucleotide sequence ID" value="NZ_CAADHO010000003.1"/>
</dbReference>
<name>A0A4U8YM29_9BACT</name>
<evidence type="ECO:0000313" key="2">
    <source>
        <dbReference type="EMBL" id="VFQ44524.1"/>
    </source>
</evidence>
<evidence type="ECO:0000313" key="3">
    <source>
        <dbReference type="Proteomes" id="UP000507962"/>
    </source>
</evidence>
<dbReference type="Proteomes" id="UP000507962">
    <property type="component" value="Unassembled WGS sequence"/>
</dbReference>